<feature type="domain" description="DHFR" evidence="10">
    <location>
        <begin position="1"/>
        <end position="161"/>
    </location>
</feature>
<dbReference type="Pfam" id="PF00186">
    <property type="entry name" value="DHFR_1"/>
    <property type="match status" value="1"/>
</dbReference>
<dbReference type="InterPro" id="IPR012259">
    <property type="entry name" value="DHFR"/>
</dbReference>
<evidence type="ECO:0000259" key="10">
    <source>
        <dbReference type="PROSITE" id="PS51330"/>
    </source>
</evidence>
<dbReference type="InterPro" id="IPR017925">
    <property type="entry name" value="DHFR_CS"/>
</dbReference>
<organism evidence="11 12">
    <name type="scientific">Paraliobacillus ryukyuensis</name>
    <dbReference type="NCBI Taxonomy" id="200904"/>
    <lineage>
        <taxon>Bacteria</taxon>
        <taxon>Bacillati</taxon>
        <taxon>Bacillota</taxon>
        <taxon>Bacilli</taxon>
        <taxon>Bacillales</taxon>
        <taxon>Bacillaceae</taxon>
        <taxon>Paraliobacillus</taxon>
    </lineage>
</organism>
<reference evidence="11 12" key="1">
    <citation type="submission" date="2018-06" db="EMBL/GenBank/DDBJ databases">
        <title>Genomic Encyclopedia of Type Strains, Phase IV (KMG-IV): sequencing the most valuable type-strain genomes for metagenomic binning, comparative biology and taxonomic classification.</title>
        <authorList>
            <person name="Goeker M."/>
        </authorList>
    </citation>
    <scope>NUCLEOTIDE SEQUENCE [LARGE SCALE GENOMIC DNA]</scope>
    <source>
        <strain evidence="11 12">DSM 15140</strain>
    </source>
</reference>
<evidence type="ECO:0000256" key="1">
    <source>
        <dbReference type="ARBA" id="ARBA00004903"/>
    </source>
</evidence>
<keyword evidence="6 8" id="KW-0560">Oxidoreductase</keyword>
<dbReference type="PROSITE" id="PS00075">
    <property type="entry name" value="DHFR_1"/>
    <property type="match status" value="1"/>
</dbReference>
<accession>A0A366EHV2</accession>
<dbReference type="Gene3D" id="3.40.430.10">
    <property type="entry name" value="Dihydrofolate Reductase, subunit A"/>
    <property type="match status" value="1"/>
</dbReference>
<dbReference type="UniPathway" id="UPA00077">
    <property type="reaction ID" value="UER00158"/>
</dbReference>
<sequence>MISFVFAMDKQQVIGLNQWMPWDLPRDLQFFKEKTLHHTVIMGRKTFESFQKPLPKRENVVLTRDTAYAKEGCHVIHSVDTVLQWNKANPEKEYFVIGGGEIFKLFFPYVDRMYMTWINDQFEGDTYFPAYDESEWKLTNKEQGVQDENNPHEYYFLQYDRKKINNKAI</sequence>
<evidence type="ECO:0000256" key="4">
    <source>
        <dbReference type="ARBA" id="ARBA00022563"/>
    </source>
</evidence>
<dbReference type="GO" id="GO:0006730">
    <property type="term" value="P:one-carbon metabolic process"/>
    <property type="evidence" value="ECO:0007669"/>
    <property type="project" value="UniProtKB-KW"/>
</dbReference>
<evidence type="ECO:0000256" key="2">
    <source>
        <dbReference type="ARBA" id="ARBA00009539"/>
    </source>
</evidence>
<dbReference type="OrthoDB" id="9804315at2"/>
<evidence type="ECO:0000256" key="7">
    <source>
        <dbReference type="ARBA" id="ARBA00025067"/>
    </source>
</evidence>
<evidence type="ECO:0000256" key="6">
    <source>
        <dbReference type="ARBA" id="ARBA00023002"/>
    </source>
</evidence>
<dbReference type="PIRSF" id="PIRSF000194">
    <property type="entry name" value="DHFR"/>
    <property type="match status" value="1"/>
</dbReference>
<dbReference type="EC" id="1.5.1.3" evidence="3 8"/>
<dbReference type="RefSeq" id="WP_113866297.1">
    <property type="nucleotide sequence ID" value="NZ_BAABQN010000001.1"/>
</dbReference>
<dbReference type="PANTHER" id="PTHR48069:SF3">
    <property type="entry name" value="DIHYDROFOLATE REDUCTASE"/>
    <property type="match status" value="1"/>
</dbReference>
<dbReference type="GO" id="GO:0046655">
    <property type="term" value="P:folic acid metabolic process"/>
    <property type="evidence" value="ECO:0007669"/>
    <property type="project" value="TreeGrafter"/>
</dbReference>
<dbReference type="GO" id="GO:0070401">
    <property type="term" value="F:NADP+ binding"/>
    <property type="evidence" value="ECO:0007669"/>
    <property type="project" value="UniProtKB-ARBA"/>
</dbReference>
<comment type="function">
    <text evidence="7 8">Key enzyme in folate metabolism. Catalyzes an essential reaction for de novo glycine and purine synthesis, and for DNA precursor synthesis.</text>
</comment>
<comment type="similarity">
    <text evidence="2 8 9">Belongs to the dihydrofolate reductase family.</text>
</comment>
<keyword evidence="4 8" id="KW-0554">One-carbon metabolism</keyword>
<dbReference type="PROSITE" id="PS51330">
    <property type="entry name" value="DHFR_2"/>
    <property type="match status" value="1"/>
</dbReference>
<dbReference type="InterPro" id="IPR001796">
    <property type="entry name" value="DHFR_dom"/>
</dbReference>
<dbReference type="PANTHER" id="PTHR48069">
    <property type="entry name" value="DIHYDROFOLATE REDUCTASE"/>
    <property type="match status" value="1"/>
</dbReference>
<comment type="pathway">
    <text evidence="1 8">Cofactor biosynthesis; tetrahydrofolate biosynthesis; 5,6,7,8-tetrahydrofolate from 7,8-dihydrofolate: step 1/1.</text>
</comment>
<dbReference type="STRING" id="200904.GCA_900168775_01786"/>
<evidence type="ECO:0000256" key="9">
    <source>
        <dbReference type="RuleBase" id="RU004474"/>
    </source>
</evidence>
<keyword evidence="12" id="KW-1185">Reference proteome</keyword>
<evidence type="ECO:0000313" key="11">
    <source>
        <dbReference type="EMBL" id="RBP01586.1"/>
    </source>
</evidence>
<dbReference type="Proteomes" id="UP000252254">
    <property type="component" value="Unassembled WGS sequence"/>
</dbReference>
<gene>
    <name evidence="11" type="ORF">DES48_101324</name>
</gene>
<evidence type="ECO:0000313" key="12">
    <source>
        <dbReference type="Proteomes" id="UP000252254"/>
    </source>
</evidence>
<dbReference type="GO" id="GO:0046452">
    <property type="term" value="P:dihydrofolate metabolic process"/>
    <property type="evidence" value="ECO:0007669"/>
    <property type="project" value="TreeGrafter"/>
</dbReference>
<dbReference type="AlphaFoldDB" id="A0A366EHV2"/>
<dbReference type="FunFam" id="3.40.430.10:FF:000001">
    <property type="entry name" value="Dihydrofolate reductase"/>
    <property type="match status" value="1"/>
</dbReference>
<dbReference type="GO" id="GO:0046654">
    <property type="term" value="P:tetrahydrofolate biosynthetic process"/>
    <property type="evidence" value="ECO:0007669"/>
    <property type="project" value="UniProtKB-UniPathway"/>
</dbReference>
<comment type="caution">
    <text evidence="11">The sequence shown here is derived from an EMBL/GenBank/DDBJ whole genome shotgun (WGS) entry which is preliminary data.</text>
</comment>
<evidence type="ECO:0000256" key="5">
    <source>
        <dbReference type="ARBA" id="ARBA00022857"/>
    </source>
</evidence>
<dbReference type="GO" id="GO:0005829">
    <property type="term" value="C:cytosol"/>
    <property type="evidence" value="ECO:0007669"/>
    <property type="project" value="TreeGrafter"/>
</dbReference>
<comment type="catalytic activity">
    <reaction evidence="8">
        <text>(6S)-5,6,7,8-tetrahydrofolate + NADP(+) = 7,8-dihydrofolate + NADPH + H(+)</text>
        <dbReference type="Rhea" id="RHEA:15009"/>
        <dbReference type="ChEBI" id="CHEBI:15378"/>
        <dbReference type="ChEBI" id="CHEBI:57451"/>
        <dbReference type="ChEBI" id="CHEBI:57453"/>
        <dbReference type="ChEBI" id="CHEBI:57783"/>
        <dbReference type="ChEBI" id="CHEBI:58349"/>
        <dbReference type="EC" id="1.5.1.3"/>
    </reaction>
</comment>
<dbReference type="InterPro" id="IPR024072">
    <property type="entry name" value="DHFR-like_dom_sf"/>
</dbReference>
<dbReference type="SUPFAM" id="SSF53597">
    <property type="entry name" value="Dihydrofolate reductase-like"/>
    <property type="match status" value="1"/>
</dbReference>
<evidence type="ECO:0000256" key="3">
    <source>
        <dbReference type="ARBA" id="ARBA00012856"/>
    </source>
</evidence>
<dbReference type="GO" id="GO:0004146">
    <property type="term" value="F:dihydrofolate reductase activity"/>
    <property type="evidence" value="ECO:0007669"/>
    <property type="project" value="UniProtKB-EC"/>
</dbReference>
<dbReference type="PRINTS" id="PR00070">
    <property type="entry name" value="DHFR"/>
</dbReference>
<name>A0A366EHV2_9BACI</name>
<protein>
    <recommendedName>
        <fullName evidence="3 8">Dihydrofolate reductase</fullName>
        <ecNumber evidence="3 8">1.5.1.3</ecNumber>
    </recommendedName>
</protein>
<keyword evidence="5 8" id="KW-0521">NADP</keyword>
<dbReference type="EMBL" id="QNRI01000001">
    <property type="protein sequence ID" value="RBP01586.1"/>
    <property type="molecule type" value="Genomic_DNA"/>
</dbReference>
<dbReference type="CDD" id="cd00209">
    <property type="entry name" value="DHFR"/>
    <property type="match status" value="1"/>
</dbReference>
<evidence type="ECO:0000256" key="8">
    <source>
        <dbReference type="PIRNR" id="PIRNR000194"/>
    </source>
</evidence>
<proteinExistence type="inferred from homology"/>